<keyword evidence="4" id="KW-1185">Reference proteome</keyword>
<protein>
    <submittedName>
        <fullName evidence="3">Uncharacterized protein</fullName>
    </submittedName>
</protein>
<sequence>MQKAGDKRKGILPTQAAEPEKKRARVWRFPDSKAPDAATTEGLPWLPIRPADNSCDGTTTGSGLRATSAPPELSKEKLGEVNVLDTSTHLCPVEISTKEVRIKHEDGDFQHHAPILTSLVATNAAQERAQVLAKRIRRLIAKRNEHRINTESLRKRIRQSQLTYADLMRKRNRLETSLADLKSKLDSDEQLLETEARSMEDIPAEMEQASAELAALISR</sequence>
<dbReference type="EMBL" id="AMGY01000001">
    <property type="protein sequence ID" value="EXJ91776.1"/>
    <property type="molecule type" value="Genomic_DNA"/>
</dbReference>
<dbReference type="OrthoDB" id="10544464at2759"/>
<organism evidence="3 4">
    <name type="scientific">Capronia epimyces CBS 606.96</name>
    <dbReference type="NCBI Taxonomy" id="1182542"/>
    <lineage>
        <taxon>Eukaryota</taxon>
        <taxon>Fungi</taxon>
        <taxon>Dikarya</taxon>
        <taxon>Ascomycota</taxon>
        <taxon>Pezizomycotina</taxon>
        <taxon>Eurotiomycetes</taxon>
        <taxon>Chaetothyriomycetidae</taxon>
        <taxon>Chaetothyriales</taxon>
        <taxon>Herpotrichiellaceae</taxon>
        <taxon>Capronia</taxon>
    </lineage>
</organism>
<dbReference type="Proteomes" id="UP000019478">
    <property type="component" value="Unassembled WGS sequence"/>
</dbReference>
<name>W9YR79_9EURO</name>
<evidence type="ECO:0000313" key="3">
    <source>
        <dbReference type="EMBL" id="EXJ91776.1"/>
    </source>
</evidence>
<dbReference type="GeneID" id="19164466"/>
<gene>
    <name evidence="3" type="ORF">A1O3_00326</name>
</gene>
<dbReference type="AlphaFoldDB" id="W9YR79"/>
<feature type="coiled-coil region" evidence="1">
    <location>
        <begin position="164"/>
        <end position="191"/>
    </location>
</feature>
<evidence type="ECO:0000256" key="1">
    <source>
        <dbReference type="SAM" id="Coils"/>
    </source>
</evidence>
<comment type="caution">
    <text evidence="3">The sequence shown here is derived from an EMBL/GenBank/DDBJ whole genome shotgun (WGS) entry which is preliminary data.</text>
</comment>
<dbReference type="RefSeq" id="XP_007728666.1">
    <property type="nucleotide sequence ID" value="XM_007730476.1"/>
</dbReference>
<proteinExistence type="predicted"/>
<feature type="region of interest" description="Disordered" evidence="2">
    <location>
        <begin position="1"/>
        <end position="72"/>
    </location>
</feature>
<reference evidence="3 4" key="1">
    <citation type="submission" date="2013-03" db="EMBL/GenBank/DDBJ databases">
        <title>The Genome Sequence of Capronia epimyces CBS 606.96.</title>
        <authorList>
            <consortium name="The Broad Institute Genomics Platform"/>
            <person name="Cuomo C."/>
            <person name="de Hoog S."/>
            <person name="Gorbushina A."/>
            <person name="Walker B."/>
            <person name="Young S.K."/>
            <person name="Zeng Q."/>
            <person name="Gargeya S."/>
            <person name="Fitzgerald M."/>
            <person name="Haas B."/>
            <person name="Abouelleil A."/>
            <person name="Allen A.W."/>
            <person name="Alvarado L."/>
            <person name="Arachchi H.M."/>
            <person name="Berlin A.M."/>
            <person name="Chapman S.B."/>
            <person name="Gainer-Dewar J."/>
            <person name="Goldberg J."/>
            <person name="Griggs A."/>
            <person name="Gujja S."/>
            <person name="Hansen M."/>
            <person name="Howarth C."/>
            <person name="Imamovic A."/>
            <person name="Ireland A."/>
            <person name="Larimer J."/>
            <person name="McCowan C."/>
            <person name="Murphy C."/>
            <person name="Pearson M."/>
            <person name="Poon T.W."/>
            <person name="Priest M."/>
            <person name="Roberts A."/>
            <person name="Saif S."/>
            <person name="Shea T."/>
            <person name="Sisk P."/>
            <person name="Sykes S."/>
            <person name="Wortman J."/>
            <person name="Nusbaum C."/>
            <person name="Birren B."/>
        </authorList>
    </citation>
    <scope>NUCLEOTIDE SEQUENCE [LARGE SCALE GENOMIC DNA]</scope>
    <source>
        <strain evidence="3 4">CBS 606.96</strain>
    </source>
</reference>
<evidence type="ECO:0000256" key="2">
    <source>
        <dbReference type="SAM" id="MobiDB-lite"/>
    </source>
</evidence>
<dbReference type="HOGENOM" id="CLU_1261347_0_0_1"/>
<evidence type="ECO:0000313" key="4">
    <source>
        <dbReference type="Proteomes" id="UP000019478"/>
    </source>
</evidence>
<keyword evidence="1" id="KW-0175">Coiled coil</keyword>
<accession>W9YR79</accession>